<evidence type="ECO:0000313" key="3">
    <source>
        <dbReference type="Proteomes" id="UP001305779"/>
    </source>
</evidence>
<dbReference type="EMBL" id="JAXOVC010000006">
    <property type="protein sequence ID" value="KAK4500205.1"/>
    <property type="molecule type" value="Genomic_DNA"/>
</dbReference>
<dbReference type="Proteomes" id="UP001305779">
    <property type="component" value="Unassembled WGS sequence"/>
</dbReference>
<name>A0ABR0EGD8_ZASCE</name>
<feature type="region of interest" description="Disordered" evidence="1">
    <location>
        <begin position="80"/>
        <end position="105"/>
    </location>
</feature>
<reference evidence="2 3" key="1">
    <citation type="journal article" date="2023" name="G3 (Bethesda)">
        <title>A chromosome-level genome assembly of Zasmidium syzygii isolated from banana leaves.</title>
        <authorList>
            <person name="van Westerhoven A.C."/>
            <person name="Mehrabi R."/>
            <person name="Talebi R."/>
            <person name="Steentjes M.B.F."/>
            <person name="Corcolon B."/>
            <person name="Chong P.A."/>
            <person name="Kema G.H.J."/>
            <person name="Seidl M.F."/>
        </authorList>
    </citation>
    <scope>NUCLEOTIDE SEQUENCE [LARGE SCALE GENOMIC DNA]</scope>
    <source>
        <strain evidence="2 3">P124</strain>
    </source>
</reference>
<proteinExistence type="predicted"/>
<comment type="caution">
    <text evidence="2">The sequence shown here is derived from an EMBL/GenBank/DDBJ whole genome shotgun (WGS) entry which is preliminary data.</text>
</comment>
<sequence length="361" mass="40189">MGAPHSTLSALDQVLQACELQALKFTGHPHYQRRLKGCEDVGELKFDEVFDFEGDGVPEYVNPKGIVGLRKSRTSLCLTDGQDEEAVKDEPPRQPTSSGRSRSRPDVTRNIALWLSSHAGESPLFEARFEAWFATHLEIISMHDEMKRATKRKEDWETCYAATCRLRKGLRRAYVGLRAGRESMGRGWERCVGKNDVCPKSWCQGDKIDVSDPGDVIKGCEELTRLKRSVMKCPVGTDLALPGVDISADVSLETALQDLSLMTTLNSEAAMQEVESRELLLQLTRSGEAKIQQALLDTEVVISLLCGLVKEAGQQEEELKTAFGKTMPDLESRWWTQMESLHVAAKMVGEDGEAVDEGWDD</sequence>
<evidence type="ECO:0000313" key="2">
    <source>
        <dbReference type="EMBL" id="KAK4500205.1"/>
    </source>
</evidence>
<keyword evidence="3" id="KW-1185">Reference proteome</keyword>
<accession>A0ABR0EGD8</accession>
<organism evidence="2 3">
    <name type="scientific">Zasmidium cellare</name>
    <name type="common">Wine cellar mold</name>
    <name type="synonym">Racodium cellare</name>
    <dbReference type="NCBI Taxonomy" id="395010"/>
    <lineage>
        <taxon>Eukaryota</taxon>
        <taxon>Fungi</taxon>
        <taxon>Dikarya</taxon>
        <taxon>Ascomycota</taxon>
        <taxon>Pezizomycotina</taxon>
        <taxon>Dothideomycetes</taxon>
        <taxon>Dothideomycetidae</taxon>
        <taxon>Mycosphaerellales</taxon>
        <taxon>Mycosphaerellaceae</taxon>
        <taxon>Zasmidium</taxon>
    </lineage>
</organism>
<protein>
    <submittedName>
        <fullName evidence="2">Uncharacterized protein</fullName>
    </submittedName>
</protein>
<evidence type="ECO:0000256" key="1">
    <source>
        <dbReference type="SAM" id="MobiDB-lite"/>
    </source>
</evidence>
<gene>
    <name evidence="2" type="ORF">PRZ48_008391</name>
</gene>